<evidence type="ECO:0000256" key="1">
    <source>
        <dbReference type="SAM" id="MobiDB-lite"/>
    </source>
</evidence>
<protein>
    <submittedName>
        <fullName evidence="2">Uncharacterized protein</fullName>
    </submittedName>
</protein>
<dbReference type="Proteomes" id="UP000243459">
    <property type="component" value="Chromosome 5"/>
</dbReference>
<keyword evidence="3" id="KW-1185">Reference proteome</keyword>
<feature type="region of interest" description="Disordered" evidence="1">
    <location>
        <begin position="103"/>
        <end position="129"/>
    </location>
</feature>
<sequence>MEGDSDKRPLVIEIAPSSGGTMDRRRDLADSVDVEFAGESFPRPRPSRRPGKEPLAPVNEVDSAYESSPGPGERLLGLYQTISSRQSRTIQELEQDVDALRSVGDSLGDSSLAAARRQLGPSSGLDRGH</sequence>
<feature type="region of interest" description="Disordered" evidence="1">
    <location>
        <begin position="1"/>
        <end position="72"/>
    </location>
</feature>
<evidence type="ECO:0000313" key="2">
    <source>
        <dbReference type="EMBL" id="ONK69646.1"/>
    </source>
</evidence>
<reference evidence="3" key="1">
    <citation type="journal article" date="2017" name="Nat. Commun.">
        <title>The asparagus genome sheds light on the origin and evolution of a young Y chromosome.</title>
        <authorList>
            <person name="Harkess A."/>
            <person name="Zhou J."/>
            <person name="Xu C."/>
            <person name="Bowers J.E."/>
            <person name="Van der Hulst R."/>
            <person name="Ayyampalayam S."/>
            <person name="Mercati F."/>
            <person name="Riccardi P."/>
            <person name="McKain M.R."/>
            <person name="Kakrana A."/>
            <person name="Tang H."/>
            <person name="Ray J."/>
            <person name="Groenendijk J."/>
            <person name="Arikit S."/>
            <person name="Mathioni S.M."/>
            <person name="Nakano M."/>
            <person name="Shan H."/>
            <person name="Telgmann-Rauber A."/>
            <person name="Kanno A."/>
            <person name="Yue Z."/>
            <person name="Chen H."/>
            <person name="Li W."/>
            <person name="Chen Y."/>
            <person name="Xu X."/>
            <person name="Zhang Y."/>
            <person name="Luo S."/>
            <person name="Chen H."/>
            <person name="Gao J."/>
            <person name="Mao Z."/>
            <person name="Pires J.C."/>
            <person name="Luo M."/>
            <person name="Kudrna D."/>
            <person name="Wing R.A."/>
            <person name="Meyers B.C."/>
            <person name="Yi K."/>
            <person name="Kong H."/>
            <person name="Lavrijsen P."/>
            <person name="Sunseri F."/>
            <person name="Falavigna A."/>
            <person name="Ye Y."/>
            <person name="Leebens-Mack J.H."/>
            <person name="Chen G."/>
        </authorList>
    </citation>
    <scope>NUCLEOTIDE SEQUENCE [LARGE SCALE GENOMIC DNA]</scope>
    <source>
        <strain evidence="3">cv. DH0086</strain>
    </source>
</reference>
<dbReference type="AlphaFoldDB" id="A0A5P1EUH8"/>
<proteinExistence type="predicted"/>
<dbReference type="EMBL" id="CM007385">
    <property type="protein sequence ID" value="ONK69646.1"/>
    <property type="molecule type" value="Genomic_DNA"/>
</dbReference>
<dbReference type="Gramene" id="ONK69646">
    <property type="protein sequence ID" value="ONK69646"/>
    <property type="gene ID" value="A4U43_C05F25250"/>
</dbReference>
<name>A0A5P1EUH8_ASPOF</name>
<organism evidence="2 3">
    <name type="scientific">Asparagus officinalis</name>
    <name type="common">Garden asparagus</name>
    <dbReference type="NCBI Taxonomy" id="4686"/>
    <lineage>
        <taxon>Eukaryota</taxon>
        <taxon>Viridiplantae</taxon>
        <taxon>Streptophyta</taxon>
        <taxon>Embryophyta</taxon>
        <taxon>Tracheophyta</taxon>
        <taxon>Spermatophyta</taxon>
        <taxon>Magnoliopsida</taxon>
        <taxon>Liliopsida</taxon>
        <taxon>Asparagales</taxon>
        <taxon>Asparagaceae</taxon>
        <taxon>Asparagoideae</taxon>
        <taxon>Asparagus</taxon>
    </lineage>
</organism>
<evidence type="ECO:0000313" key="3">
    <source>
        <dbReference type="Proteomes" id="UP000243459"/>
    </source>
</evidence>
<feature type="compositionally biased region" description="Basic and acidic residues" evidence="1">
    <location>
        <begin position="1"/>
        <end position="10"/>
    </location>
</feature>
<gene>
    <name evidence="2" type="ORF">A4U43_C05F25250</name>
</gene>
<accession>A0A5P1EUH8</accession>